<dbReference type="GO" id="GO:0005886">
    <property type="term" value="C:plasma membrane"/>
    <property type="evidence" value="ECO:0007669"/>
    <property type="project" value="UniProtKB-SubCell"/>
</dbReference>
<sequence length="161" mass="16187">VTAVALEGTLLDELRVDGVSVELLLLVAILTGFHGGPERGAITAFFAGLLHDSIVGAPLGLHALVYPPLAVAVSSLELRMLRSTPVTGGLAVLAAVAAGQGLASVVGMLFGILGQTPQAFVRQAVLAGILTAVVAAPVNRVVRWAATGGLPGTIEIRRGAG</sequence>
<evidence type="ECO:0000256" key="3">
    <source>
        <dbReference type="ARBA" id="ARBA00022692"/>
    </source>
</evidence>
<evidence type="ECO:0000313" key="8">
    <source>
        <dbReference type="EMBL" id="SVA02142.1"/>
    </source>
</evidence>
<protein>
    <recommendedName>
        <fullName evidence="9">Rod shape-determining protein MreD</fullName>
    </recommendedName>
</protein>
<organism evidence="8">
    <name type="scientific">marine metagenome</name>
    <dbReference type="NCBI Taxonomy" id="408172"/>
    <lineage>
        <taxon>unclassified sequences</taxon>
        <taxon>metagenomes</taxon>
        <taxon>ecological metagenomes</taxon>
    </lineage>
</organism>
<evidence type="ECO:0000256" key="2">
    <source>
        <dbReference type="ARBA" id="ARBA00022475"/>
    </source>
</evidence>
<gene>
    <name evidence="8" type="ORF">METZ01_LOCUS54996</name>
</gene>
<dbReference type="AlphaFoldDB" id="A0A381SDH3"/>
<dbReference type="EMBL" id="UINC01002974">
    <property type="protein sequence ID" value="SVA02142.1"/>
    <property type="molecule type" value="Genomic_DNA"/>
</dbReference>
<feature type="transmembrane region" description="Helical" evidence="7">
    <location>
        <begin position="119"/>
        <end position="138"/>
    </location>
</feature>
<proteinExistence type="predicted"/>
<keyword evidence="6 7" id="KW-0472">Membrane</keyword>
<feature type="transmembrane region" description="Helical" evidence="7">
    <location>
        <begin position="90"/>
        <end position="113"/>
    </location>
</feature>
<comment type="subcellular location">
    <subcellularLocation>
        <location evidence="1">Cell membrane</location>
        <topology evidence="1">Multi-pass membrane protein</topology>
    </subcellularLocation>
</comment>
<dbReference type="NCBIfam" id="TIGR03426">
    <property type="entry name" value="shape_MreD"/>
    <property type="match status" value="1"/>
</dbReference>
<name>A0A381SDH3_9ZZZZ</name>
<keyword evidence="4" id="KW-0133">Cell shape</keyword>
<keyword evidence="3 7" id="KW-0812">Transmembrane</keyword>
<evidence type="ECO:0000256" key="5">
    <source>
        <dbReference type="ARBA" id="ARBA00022989"/>
    </source>
</evidence>
<evidence type="ECO:0000256" key="4">
    <source>
        <dbReference type="ARBA" id="ARBA00022960"/>
    </source>
</evidence>
<keyword evidence="2" id="KW-1003">Cell membrane</keyword>
<feature type="transmembrane region" description="Helical" evidence="7">
    <location>
        <begin position="59"/>
        <end position="78"/>
    </location>
</feature>
<evidence type="ECO:0000256" key="6">
    <source>
        <dbReference type="ARBA" id="ARBA00023136"/>
    </source>
</evidence>
<keyword evidence="5 7" id="KW-1133">Transmembrane helix</keyword>
<evidence type="ECO:0008006" key="9">
    <source>
        <dbReference type="Google" id="ProtNLM"/>
    </source>
</evidence>
<accession>A0A381SDH3</accession>
<evidence type="ECO:0000256" key="1">
    <source>
        <dbReference type="ARBA" id="ARBA00004651"/>
    </source>
</evidence>
<dbReference type="GO" id="GO:0008360">
    <property type="term" value="P:regulation of cell shape"/>
    <property type="evidence" value="ECO:0007669"/>
    <property type="project" value="UniProtKB-KW"/>
</dbReference>
<dbReference type="InterPro" id="IPR007227">
    <property type="entry name" value="Cell_shape_determining_MreD"/>
</dbReference>
<reference evidence="8" key="1">
    <citation type="submission" date="2018-05" db="EMBL/GenBank/DDBJ databases">
        <authorList>
            <person name="Lanie J.A."/>
            <person name="Ng W.-L."/>
            <person name="Kazmierczak K.M."/>
            <person name="Andrzejewski T.M."/>
            <person name="Davidsen T.M."/>
            <person name="Wayne K.J."/>
            <person name="Tettelin H."/>
            <person name="Glass J.I."/>
            <person name="Rusch D."/>
            <person name="Podicherti R."/>
            <person name="Tsui H.-C.T."/>
            <person name="Winkler M.E."/>
        </authorList>
    </citation>
    <scope>NUCLEOTIDE SEQUENCE</scope>
</reference>
<feature type="non-terminal residue" evidence="8">
    <location>
        <position position="1"/>
    </location>
</feature>
<evidence type="ECO:0000256" key="7">
    <source>
        <dbReference type="SAM" id="Phobius"/>
    </source>
</evidence>
<dbReference type="Pfam" id="PF04093">
    <property type="entry name" value="MreD"/>
    <property type="match status" value="1"/>
</dbReference>